<evidence type="ECO:0000313" key="12">
    <source>
        <dbReference type="EnsemblMetazoa" id="PHUM129200-PA"/>
    </source>
</evidence>
<dbReference type="InterPro" id="IPR033294">
    <property type="entry name" value="Erlin1/2"/>
</dbReference>
<keyword evidence="6" id="KW-0735">Signal-anchor</keyword>
<dbReference type="EMBL" id="DS235088">
    <property type="protein sequence ID" value="EEB11697.1"/>
    <property type="molecule type" value="Genomic_DNA"/>
</dbReference>
<reference evidence="12" key="3">
    <citation type="submission" date="2020-05" db="UniProtKB">
        <authorList>
            <consortium name="EnsemblMetazoa"/>
        </authorList>
    </citation>
    <scope>IDENTIFICATION</scope>
    <source>
        <strain evidence="12">USDA</strain>
    </source>
</reference>
<dbReference type="GO" id="GO:0032006">
    <property type="term" value="P:regulation of TOR signaling"/>
    <property type="evidence" value="ECO:0007669"/>
    <property type="project" value="InterPro"/>
</dbReference>
<dbReference type="GO" id="GO:0032933">
    <property type="term" value="P:SREBP signaling pathway"/>
    <property type="evidence" value="ECO:0007669"/>
    <property type="project" value="TreeGrafter"/>
</dbReference>
<dbReference type="STRING" id="121224.E0VE91"/>
<evidence type="ECO:0000256" key="5">
    <source>
        <dbReference type="ARBA" id="ARBA00022824"/>
    </source>
</evidence>
<evidence type="ECO:0000256" key="4">
    <source>
        <dbReference type="ARBA" id="ARBA00022692"/>
    </source>
</evidence>
<evidence type="ECO:0000259" key="10">
    <source>
        <dbReference type="SMART" id="SM00244"/>
    </source>
</evidence>
<evidence type="ECO:0000256" key="6">
    <source>
        <dbReference type="ARBA" id="ARBA00022968"/>
    </source>
</evidence>
<dbReference type="GO" id="GO:0005789">
    <property type="term" value="C:endoplasmic reticulum membrane"/>
    <property type="evidence" value="ECO:0007669"/>
    <property type="project" value="UniProtKB-SubCell"/>
</dbReference>
<dbReference type="AlphaFoldDB" id="E0VE91"/>
<comment type="similarity">
    <text evidence="3">Belongs to the band 7/mec-2 family.</text>
</comment>
<dbReference type="InterPro" id="IPR015019">
    <property type="entry name" value="LAMTOR3"/>
</dbReference>
<dbReference type="InterPro" id="IPR036013">
    <property type="entry name" value="Band_7/SPFH_dom_sf"/>
</dbReference>
<dbReference type="InterPro" id="IPR001107">
    <property type="entry name" value="Band_7"/>
</dbReference>
<dbReference type="EnsemblMetazoa" id="PHUM129200-RA">
    <property type="protein sequence ID" value="PHUM129200-PA"/>
    <property type="gene ID" value="PHUM129200"/>
</dbReference>
<dbReference type="SMART" id="SM00244">
    <property type="entry name" value="PHB"/>
    <property type="match status" value="1"/>
</dbReference>
<keyword evidence="9" id="KW-0325">Glycoprotein</keyword>
<dbReference type="RefSeq" id="XP_002424435.1">
    <property type="nucleotide sequence ID" value="XM_002424390.1"/>
</dbReference>
<proteinExistence type="inferred from homology"/>
<name>E0VE91_PEDHC</name>
<dbReference type="GO" id="GO:0031625">
    <property type="term" value="F:ubiquitin protein ligase binding"/>
    <property type="evidence" value="ECO:0007669"/>
    <property type="project" value="InterPro"/>
</dbReference>
<dbReference type="Proteomes" id="UP000009046">
    <property type="component" value="Unassembled WGS sequence"/>
</dbReference>
<dbReference type="SMART" id="SM01278">
    <property type="entry name" value="MAPKK1_Int"/>
    <property type="match status" value="1"/>
</dbReference>
<dbReference type="Gene3D" id="3.30.450.30">
    <property type="entry name" value="Dynein light chain 2a, cytoplasmic"/>
    <property type="match status" value="1"/>
</dbReference>
<dbReference type="GO" id="GO:0032991">
    <property type="term" value="C:protein-containing complex"/>
    <property type="evidence" value="ECO:0007669"/>
    <property type="project" value="UniProtKB-ARBA"/>
</dbReference>
<keyword evidence="4" id="KW-0812">Transmembrane</keyword>
<dbReference type="FunFam" id="3.30.450.30:FF:000003">
    <property type="entry name" value="ragulator complex protein LAMTOR3 homolog"/>
    <property type="match status" value="1"/>
</dbReference>
<evidence type="ECO:0000313" key="13">
    <source>
        <dbReference type="Proteomes" id="UP000009046"/>
    </source>
</evidence>
<reference evidence="11" key="1">
    <citation type="submission" date="2007-04" db="EMBL/GenBank/DDBJ databases">
        <title>Annotation of Pediculus humanus corporis strain USDA.</title>
        <authorList>
            <person name="Kirkness E."/>
            <person name="Hannick L."/>
            <person name="Hass B."/>
            <person name="Bruggner R."/>
            <person name="Lawson D."/>
            <person name="Bidwell S."/>
            <person name="Joardar V."/>
            <person name="Caler E."/>
            <person name="Walenz B."/>
            <person name="Inman J."/>
            <person name="Schobel S."/>
            <person name="Galinsky K."/>
            <person name="Amedeo P."/>
            <person name="Strausberg R."/>
        </authorList>
    </citation>
    <scope>NUCLEOTIDE SEQUENCE</scope>
    <source>
        <strain evidence="11">USDA</strain>
    </source>
</reference>
<sequence length="432" mass="48867">MNFSLHKLEEGHVGVYYRGGALLSSTGQPGYHMMIPFITTFRSVQVTLQTDEVKNVPCGTSGGVIIYFDRIEVVNILSPTAVYDIVKNYTADYDKTLIFNKVHHELNQFCSRHTLHEVYIDLFDQIDEQLKNALQTDLNEMAPGLFVQAVRITKPKIPETIRKGYELMESEKTQLLIAIQRQKVVEKDAETDRKKAIIQAEKEAQVSKIQFSQKIMEKESYQKIASIEDEIHSAKQKSKADADYYKAKQEAAANSLLLTKEYLELKKYETLANNNKIYFGESIPKMFVTNDILKNSMPCDSSNDDAIFSYHEMKKYLFFLLGKVDGLFCILITDRDGVPILDVATNKAPDYAMKPSFISTFGKTTDQGSKLGLGKNKFVISIYSNHQVVQINKLPMVITFIASKDSNTGHILSLEELIDPLLNDLKCAIIAP</sequence>
<reference evidence="11" key="2">
    <citation type="submission" date="2007-04" db="EMBL/GenBank/DDBJ databases">
        <title>The genome of the human body louse.</title>
        <authorList>
            <consortium name="The Human Body Louse Genome Consortium"/>
            <person name="Kirkness E."/>
            <person name="Walenz B."/>
            <person name="Hass B."/>
            <person name="Bruggner R."/>
            <person name="Strausberg R."/>
        </authorList>
    </citation>
    <scope>NUCLEOTIDE SEQUENCE</scope>
    <source>
        <strain evidence="11">USDA</strain>
    </source>
</reference>
<dbReference type="FunFam" id="3.30.479.30:FF:000009">
    <property type="entry name" value="Erlin-2 isoform 1"/>
    <property type="match status" value="1"/>
</dbReference>
<dbReference type="GeneID" id="8234054"/>
<feature type="domain" description="Band 7" evidence="10">
    <location>
        <begin position="3"/>
        <end position="169"/>
    </location>
</feature>
<accession>E0VE91</accession>
<keyword evidence="8" id="KW-0472">Membrane</keyword>
<evidence type="ECO:0000313" key="11">
    <source>
        <dbReference type="EMBL" id="EEB11697.1"/>
    </source>
</evidence>
<dbReference type="Pfam" id="PF01145">
    <property type="entry name" value="Band_7"/>
    <property type="match status" value="1"/>
</dbReference>
<dbReference type="eggNOG" id="KOG2962">
    <property type="taxonomic scope" value="Eukaryota"/>
</dbReference>
<keyword evidence="13" id="KW-1185">Reference proteome</keyword>
<keyword evidence="5" id="KW-0256">Endoplasmic reticulum</keyword>
<dbReference type="PANTHER" id="PTHR15351:SF3">
    <property type="entry name" value="ERLIN"/>
    <property type="match status" value="1"/>
</dbReference>
<dbReference type="CTD" id="8234054"/>
<dbReference type="OrthoDB" id="77368at2759"/>
<gene>
    <name evidence="12" type="primary">8234054</name>
    <name evidence="11" type="ORF">Phum_PHUM129200</name>
</gene>
<dbReference type="EMBL" id="AAZO01001503">
    <property type="status" value="NOT_ANNOTATED_CDS"/>
    <property type="molecule type" value="Genomic_DNA"/>
</dbReference>
<dbReference type="GO" id="GO:0015485">
    <property type="term" value="F:cholesterol binding"/>
    <property type="evidence" value="ECO:0007669"/>
    <property type="project" value="TreeGrafter"/>
</dbReference>
<protein>
    <submittedName>
        <fullName evidence="11">SPFH domain-containing protein 1, putative</fullName>
    </submittedName>
</protein>
<dbReference type="Gene3D" id="3.30.479.30">
    <property type="entry name" value="Band 7 domain"/>
    <property type="match status" value="1"/>
</dbReference>
<dbReference type="SUPFAM" id="SSF103196">
    <property type="entry name" value="Roadblock/LC7 domain"/>
    <property type="match status" value="1"/>
</dbReference>
<dbReference type="HOGENOM" id="CLU_058701_0_0_1"/>
<keyword evidence="7" id="KW-1133">Transmembrane helix</keyword>
<evidence type="ECO:0000256" key="1">
    <source>
        <dbReference type="ARBA" id="ARBA00004648"/>
    </source>
</evidence>
<comment type="subcellular location">
    <subcellularLocation>
        <location evidence="1">Endoplasmic reticulum membrane</location>
        <topology evidence="1">Single-pass type II membrane protein</topology>
    </subcellularLocation>
</comment>
<dbReference type="GO" id="GO:1902533">
    <property type="term" value="P:positive regulation of intracellular signal transduction"/>
    <property type="evidence" value="ECO:0007669"/>
    <property type="project" value="UniProtKB-ARBA"/>
</dbReference>
<dbReference type="Pfam" id="PF08923">
    <property type="entry name" value="MAPKK1_Int"/>
    <property type="match status" value="1"/>
</dbReference>
<dbReference type="InParanoid" id="E0VE91"/>
<evidence type="ECO:0000256" key="8">
    <source>
        <dbReference type="ARBA" id="ARBA00023136"/>
    </source>
</evidence>
<dbReference type="PANTHER" id="PTHR15351">
    <property type="entry name" value="ERLIN (ER LIPID RAFT ASSOCIATED PROTEIN) HOMOLOG"/>
    <property type="match status" value="1"/>
</dbReference>
<dbReference type="CDD" id="cd03406">
    <property type="entry name" value="SPFH_like_u3"/>
    <property type="match status" value="1"/>
</dbReference>
<evidence type="ECO:0000256" key="7">
    <source>
        <dbReference type="ARBA" id="ARBA00022989"/>
    </source>
</evidence>
<evidence type="ECO:0000256" key="9">
    <source>
        <dbReference type="ARBA" id="ARBA00023180"/>
    </source>
</evidence>
<evidence type="ECO:0000256" key="2">
    <source>
        <dbReference type="ARBA" id="ARBA00005356"/>
    </source>
</evidence>
<evidence type="ECO:0000256" key="3">
    <source>
        <dbReference type="ARBA" id="ARBA00008164"/>
    </source>
</evidence>
<comment type="similarity">
    <text evidence="2">Belongs to the LAMTOR3 family.</text>
</comment>
<dbReference type="OMA" id="WDQKIME"/>
<organism>
    <name type="scientific">Pediculus humanus subsp. corporis</name>
    <name type="common">Body louse</name>
    <dbReference type="NCBI Taxonomy" id="121224"/>
    <lineage>
        <taxon>Eukaryota</taxon>
        <taxon>Metazoa</taxon>
        <taxon>Ecdysozoa</taxon>
        <taxon>Arthropoda</taxon>
        <taxon>Hexapoda</taxon>
        <taxon>Insecta</taxon>
        <taxon>Pterygota</taxon>
        <taxon>Neoptera</taxon>
        <taxon>Paraneoptera</taxon>
        <taxon>Psocodea</taxon>
        <taxon>Troctomorpha</taxon>
        <taxon>Phthiraptera</taxon>
        <taxon>Anoplura</taxon>
        <taxon>Pediculidae</taxon>
        <taxon>Pediculus</taxon>
    </lineage>
</organism>
<dbReference type="KEGG" id="phu:Phum_PHUM129200"/>
<dbReference type="SUPFAM" id="SSF117892">
    <property type="entry name" value="Band 7/SPFH domain"/>
    <property type="match status" value="1"/>
</dbReference>
<dbReference type="VEuPathDB" id="VectorBase:PHUM129200"/>